<evidence type="ECO:0000313" key="9">
    <source>
        <dbReference type="EMBL" id="VWO95950.1"/>
    </source>
</evidence>
<evidence type="ECO:0000256" key="8">
    <source>
        <dbReference type="SAM" id="Phobius"/>
    </source>
</evidence>
<gene>
    <name evidence="9" type="primary">Q5XTQ4</name>
</gene>
<evidence type="ECO:0000256" key="2">
    <source>
        <dbReference type="ARBA" id="ARBA00022448"/>
    </source>
</evidence>
<dbReference type="AlphaFoldDB" id="A0A5K1JWH9"/>
<feature type="transmembrane region" description="Helical" evidence="8">
    <location>
        <begin position="12"/>
        <end position="32"/>
    </location>
</feature>
<feature type="compositionally biased region" description="Basic and acidic residues" evidence="7">
    <location>
        <begin position="235"/>
        <end position="246"/>
    </location>
</feature>
<comment type="subcellular location">
    <subcellularLocation>
        <location evidence="1">Membrane</location>
        <topology evidence="1">Multi-pass membrane protein</topology>
    </subcellularLocation>
</comment>
<name>A0A5K1JWH9_9APHY</name>
<keyword evidence="2" id="KW-0813">Transport</keyword>
<keyword evidence="6 8" id="KW-0472">Membrane</keyword>
<sequence>MPDGSPSRSLLLFQLPSKYFILAFFYFTSHLARAKLETNGSVRATNVYEEQSLGVYEDTSKEDDELNDDARWNSSSESRVAIWGKYLARHARRQLSFDMWWLALSLLLLCIIERDNLMNPTKVPYFNVFALRLVFEVVSAYGTVGLSLGIPGLNYSLSGGMHTLSKLVISVVMLRGRHRGLPVALDRAVLMPSEFLATRSRNPSPPSPPGEQKGEPEKIDEPDSDPGPPPVVQQDIDKDELAERLRLRTRTVSLQVPIPGDGHAGGVPEPQDEVSATSSLAEDLSEDDGGSATPSSESRAETTSEGSTRT</sequence>
<feature type="region of interest" description="Disordered" evidence="7">
    <location>
        <begin position="196"/>
        <end position="310"/>
    </location>
</feature>
<evidence type="ECO:0000256" key="1">
    <source>
        <dbReference type="ARBA" id="ARBA00004141"/>
    </source>
</evidence>
<protein>
    <submittedName>
        <fullName evidence="9">Carboxylic ester hydrolase (EC)</fullName>
        <ecNumber evidence="9">3.1.1.-</ecNumber>
    </submittedName>
</protein>
<keyword evidence="3 8" id="KW-0812">Transmembrane</keyword>
<dbReference type="PANTHER" id="PTHR31064:SF30">
    <property type="entry name" value="HIGH-AFFINITY POTASSIUM TRANSPORT PROTEIN-RELATED"/>
    <property type="match status" value="1"/>
</dbReference>
<dbReference type="GO" id="GO:0140107">
    <property type="term" value="F:high-affinity potassium ion transmembrane transporter activity"/>
    <property type="evidence" value="ECO:0007669"/>
    <property type="project" value="TreeGrafter"/>
</dbReference>
<keyword evidence="9" id="KW-0378">Hydrolase</keyword>
<evidence type="ECO:0000256" key="4">
    <source>
        <dbReference type="ARBA" id="ARBA00022989"/>
    </source>
</evidence>
<dbReference type="PANTHER" id="PTHR31064">
    <property type="entry name" value="POTASSIUM TRANSPORT PROTEIN DDB_G0292412-RELATED"/>
    <property type="match status" value="1"/>
</dbReference>
<dbReference type="GO" id="GO:0030007">
    <property type="term" value="P:intracellular potassium ion homeostasis"/>
    <property type="evidence" value="ECO:0007669"/>
    <property type="project" value="TreeGrafter"/>
</dbReference>
<dbReference type="EC" id="3.1.1.-" evidence="9"/>
<dbReference type="Pfam" id="PF02386">
    <property type="entry name" value="TrkH"/>
    <property type="match status" value="1"/>
</dbReference>
<accession>A0A5K1JWH9</accession>
<feature type="compositionally biased region" description="Basic and acidic residues" evidence="7">
    <location>
        <begin position="212"/>
        <end position="221"/>
    </location>
</feature>
<keyword evidence="4 8" id="KW-1133">Transmembrane helix</keyword>
<evidence type="ECO:0000256" key="5">
    <source>
        <dbReference type="ARBA" id="ARBA00023065"/>
    </source>
</evidence>
<reference evidence="9" key="1">
    <citation type="submission" date="2019-10" db="EMBL/GenBank/DDBJ databases">
        <authorList>
            <person name="Nor Muhammad N."/>
        </authorList>
    </citation>
    <scope>NUCLEOTIDE SEQUENCE</scope>
</reference>
<dbReference type="GO" id="GO:0016787">
    <property type="term" value="F:hydrolase activity"/>
    <property type="evidence" value="ECO:0007669"/>
    <property type="project" value="UniProtKB-KW"/>
</dbReference>
<evidence type="ECO:0000256" key="7">
    <source>
        <dbReference type="SAM" id="MobiDB-lite"/>
    </source>
</evidence>
<feature type="transmembrane region" description="Helical" evidence="8">
    <location>
        <begin position="134"/>
        <end position="157"/>
    </location>
</feature>
<dbReference type="InterPro" id="IPR051143">
    <property type="entry name" value="TrkH_K-transport"/>
</dbReference>
<keyword evidence="5" id="KW-0406">Ion transport</keyword>
<organism evidence="9">
    <name type="scientific">Ganoderma boninense</name>
    <dbReference type="NCBI Taxonomy" id="34458"/>
    <lineage>
        <taxon>Eukaryota</taxon>
        <taxon>Fungi</taxon>
        <taxon>Dikarya</taxon>
        <taxon>Basidiomycota</taxon>
        <taxon>Agaricomycotina</taxon>
        <taxon>Agaricomycetes</taxon>
        <taxon>Polyporales</taxon>
        <taxon>Polyporaceae</taxon>
        <taxon>Ganoderma</taxon>
    </lineage>
</organism>
<proteinExistence type="predicted"/>
<evidence type="ECO:0000256" key="6">
    <source>
        <dbReference type="ARBA" id="ARBA00023136"/>
    </source>
</evidence>
<dbReference type="GO" id="GO:0005886">
    <property type="term" value="C:plasma membrane"/>
    <property type="evidence" value="ECO:0007669"/>
    <property type="project" value="TreeGrafter"/>
</dbReference>
<feature type="compositionally biased region" description="Polar residues" evidence="7">
    <location>
        <begin position="292"/>
        <end position="310"/>
    </location>
</feature>
<dbReference type="InterPro" id="IPR003445">
    <property type="entry name" value="Cat_transpt"/>
</dbReference>
<dbReference type="GO" id="GO:1990573">
    <property type="term" value="P:potassium ion import across plasma membrane"/>
    <property type="evidence" value="ECO:0007669"/>
    <property type="project" value="TreeGrafter"/>
</dbReference>
<dbReference type="EMBL" id="LR725242">
    <property type="protein sequence ID" value="VWO95950.1"/>
    <property type="molecule type" value="Genomic_DNA"/>
</dbReference>
<evidence type="ECO:0000256" key="3">
    <source>
        <dbReference type="ARBA" id="ARBA00022692"/>
    </source>
</evidence>